<dbReference type="GO" id="GO:0016740">
    <property type="term" value="F:transferase activity"/>
    <property type="evidence" value="ECO:0007669"/>
    <property type="project" value="UniProtKB-KW"/>
</dbReference>
<organism evidence="1 2">
    <name type="scientific">Candidatus Electrothrix aarhusensis</name>
    <dbReference type="NCBI Taxonomy" id="1859131"/>
    <lineage>
        <taxon>Bacteria</taxon>
        <taxon>Pseudomonadati</taxon>
        <taxon>Thermodesulfobacteriota</taxon>
        <taxon>Desulfobulbia</taxon>
        <taxon>Desulfobulbales</taxon>
        <taxon>Desulfobulbaceae</taxon>
        <taxon>Candidatus Electrothrix</taxon>
    </lineage>
</organism>
<dbReference type="EMBL" id="MTKO01000092">
    <property type="protein sequence ID" value="RWX44597.1"/>
    <property type="molecule type" value="Genomic_DNA"/>
</dbReference>
<gene>
    <name evidence="1" type="ORF">H206_03557</name>
</gene>
<dbReference type="Proteomes" id="UP000287853">
    <property type="component" value="Unassembled WGS sequence"/>
</dbReference>
<dbReference type="Pfam" id="PF08780">
    <property type="entry name" value="NTase_sub_bind"/>
    <property type="match status" value="1"/>
</dbReference>
<keyword evidence="1" id="KW-0808">Transferase</keyword>
<dbReference type="InterPro" id="IPR010235">
    <property type="entry name" value="HepT"/>
</dbReference>
<protein>
    <submittedName>
        <fullName evidence="1">Nucleotidyltransferase substrate binding protein like</fullName>
    </submittedName>
</protein>
<name>A0A3S3QX14_9BACT</name>
<comment type="caution">
    <text evidence="1">The sequence shown here is derived from an EMBL/GenBank/DDBJ whole genome shotgun (WGS) entry which is preliminary data.</text>
</comment>
<dbReference type="AlphaFoldDB" id="A0A3S3QX14"/>
<accession>A0A3S3QX14</accession>
<sequence>MTDSTPRWYYRFDNYQRAFNLLREAIEQENPLTQLEKEGVIQRFEYKLWSLPGRR</sequence>
<evidence type="ECO:0000313" key="1">
    <source>
        <dbReference type="EMBL" id="RWX44597.1"/>
    </source>
</evidence>
<proteinExistence type="predicted"/>
<reference evidence="1 2" key="1">
    <citation type="submission" date="2017-01" db="EMBL/GenBank/DDBJ databases">
        <title>The cable genome- insights into the physiology and evolution of filamentous bacteria capable of sulfide oxidation via long distance electron transfer.</title>
        <authorList>
            <person name="Schreiber L."/>
            <person name="Bjerg J.T."/>
            <person name="Boggild A."/>
            <person name="Van De Vossenberg J."/>
            <person name="Meysman F."/>
            <person name="Nielsen L.P."/>
            <person name="Schramm A."/>
            <person name="Kjeldsen K.U."/>
        </authorList>
    </citation>
    <scope>NUCLEOTIDE SEQUENCE [LARGE SCALE GENOMIC DNA]</scope>
    <source>
        <strain evidence="1">MCF</strain>
    </source>
</reference>
<dbReference type="SUPFAM" id="SSF81593">
    <property type="entry name" value="Nucleotidyltransferase substrate binding subunit/domain"/>
    <property type="match status" value="1"/>
</dbReference>
<evidence type="ECO:0000313" key="2">
    <source>
        <dbReference type="Proteomes" id="UP000287853"/>
    </source>
</evidence>
<keyword evidence="2" id="KW-1185">Reference proteome</keyword>